<dbReference type="Proteomes" id="UP000887579">
    <property type="component" value="Unplaced"/>
</dbReference>
<evidence type="ECO:0000313" key="2">
    <source>
        <dbReference type="WBParaSite" id="ES5_v2.g28931.t1"/>
    </source>
</evidence>
<reference evidence="2" key="1">
    <citation type="submission" date="2022-11" db="UniProtKB">
        <authorList>
            <consortium name="WormBaseParasite"/>
        </authorList>
    </citation>
    <scope>IDENTIFICATION</scope>
</reference>
<sequence length="133" mass="14287">MDAANKEEVKTSETHSDVDDDAKTSEKESVSATVSDDENCNEKIAAVSDAADVSTVETSTPPAEEIQSSEPPTSSASTSANSTVAPNFDIASFDDFLAKFLDTDSSKLDDHEIRAFAVTIPKTFILTEDRYQT</sequence>
<dbReference type="WBParaSite" id="ES5_v2.g28931.t1">
    <property type="protein sequence ID" value="ES5_v2.g28931.t1"/>
    <property type="gene ID" value="ES5_v2.g28931"/>
</dbReference>
<organism evidence="1 2">
    <name type="scientific">Panagrolaimus sp. ES5</name>
    <dbReference type="NCBI Taxonomy" id="591445"/>
    <lineage>
        <taxon>Eukaryota</taxon>
        <taxon>Metazoa</taxon>
        <taxon>Ecdysozoa</taxon>
        <taxon>Nematoda</taxon>
        <taxon>Chromadorea</taxon>
        <taxon>Rhabditida</taxon>
        <taxon>Tylenchina</taxon>
        <taxon>Panagrolaimomorpha</taxon>
        <taxon>Panagrolaimoidea</taxon>
        <taxon>Panagrolaimidae</taxon>
        <taxon>Panagrolaimus</taxon>
    </lineage>
</organism>
<proteinExistence type="predicted"/>
<accession>A0AC34GH76</accession>
<name>A0AC34GH76_9BILA</name>
<evidence type="ECO:0000313" key="1">
    <source>
        <dbReference type="Proteomes" id="UP000887579"/>
    </source>
</evidence>
<protein>
    <submittedName>
        <fullName evidence="2">Uncharacterized protein</fullName>
    </submittedName>
</protein>